<dbReference type="Gene3D" id="3.30.530.20">
    <property type="match status" value="1"/>
</dbReference>
<dbReference type="PRINTS" id="PR00391">
    <property type="entry name" value="PITRANSFER"/>
</dbReference>
<organism evidence="8">
    <name type="scientific">Neogonodactylus oerstedii</name>
    <name type="common">Mantis shrimp</name>
    <name type="synonym">Gonodactylus oerstedii</name>
    <dbReference type="NCBI Taxonomy" id="85128"/>
    <lineage>
        <taxon>Eukaryota</taxon>
        <taxon>Metazoa</taxon>
        <taxon>Ecdysozoa</taxon>
        <taxon>Arthropoda</taxon>
        <taxon>Crustacea</taxon>
        <taxon>Multicrustacea</taxon>
        <taxon>Malacostraca</taxon>
        <taxon>Eumalacostraca</taxon>
        <taxon>Hoplocarida</taxon>
        <taxon>Stomatopoda</taxon>
        <taxon>Gonodactylidae</taxon>
        <taxon>Neogonodactylus</taxon>
    </lineage>
</organism>
<feature type="region of interest" description="Disordered" evidence="6">
    <location>
        <begin position="476"/>
        <end position="497"/>
    </location>
</feature>
<protein>
    <submittedName>
        <fullName evidence="8">Phosphatidylinositol transfer protein</fullName>
    </submittedName>
</protein>
<feature type="region of interest" description="Disordered" evidence="6">
    <location>
        <begin position="272"/>
        <end position="338"/>
    </location>
</feature>
<feature type="compositionally biased region" description="Low complexity" evidence="6">
    <location>
        <begin position="484"/>
        <end position="497"/>
    </location>
</feature>
<dbReference type="SMART" id="SM01127">
    <property type="entry name" value="DDHD"/>
    <property type="match status" value="1"/>
</dbReference>
<dbReference type="Pfam" id="PF02862">
    <property type="entry name" value="DDHD"/>
    <property type="match status" value="2"/>
</dbReference>
<dbReference type="EMBL" id="MG020534">
    <property type="protein sequence ID" value="AUC64090.1"/>
    <property type="molecule type" value="mRNA"/>
</dbReference>
<accession>A0A2H4WAM8</accession>
<dbReference type="InterPro" id="IPR036412">
    <property type="entry name" value="HAD-like_sf"/>
</dbReference>
<evidence type="ECO:0000259" key="7">
    <source>
        <dbReference type="PROSITE" id="PS51043"/>
    </source>
</evidence>
<dbReference type="GO" id="GO:0005737">
    <property type="term" value="C:cytoplasm"/>
    <property type="evidence" value="ECO:0007669"/>
    <property type="project" value="TreeGrafter"/>
</dbReference>
<dbReference type="SMART" id="SM00775">
    <property type="entry name" value="LNS2"/>
    <property type="match status" value="1"/>
</dbReference>
<feature type="region of interest" description="Disordered" evidence="6">
    <location>
        <begin position="1277"/>
        <end position="1299"/>
    </location>
</feature>
<keyword evidence="3" id="KW-0488">Methylation</keyword>
<comment type="similarity">
    <text evidence="2">Belongs to the PtdIns transfer protein family. PI transfer class IIA subfamily.</text>
</comment>
<dbReference type="InterPro" id="IPR023214">
    <property type="entry name" value="HAD_sf"/>
</dbReference>
<dbReference type="PANTHER" id="PTHR10658:SF81">
    <property type="entry name" value="PROTEIN RETINAL DEGENERATION B"/>
    <property type="match status" value="1"/>
</dbReference>
<dbReference type="SUPFAM" id="SSF55961">
    <property type="entry name" value="Bet v1-like"/>
    <property type="match status" value="1"/>
</dbReference>
<dbReference type="SUPFAM" id="SSF56784">
    <property type="entry name" value="HAD-like"/>
    <property type="match status" value="1"/>
</dbReference>
<dbReference type="GO" id="GO:0046872">
    <property type="term" value="F:metal ion binding"/>
    <property type="evidence" value="ECO:0007669"/>
    <property type="project" value="InterPro"/>
</dbReference>
<dbReference type="PANTHER" id="PTHR10658">
    <property type="entry name" value="PHOSPHATIDYLINOSITOL TRANSFER PROTEIN"/>
    <property type="match status" value="1"/>
</dbReference>
<evidence type="ECO:0000256" key="2">
    <source>
        <dbReference type="ARBA" id="ARBA00010316"/>
    </source>
</evidence>
<dbReference type="InterPro" id="IPR031315">
    <property type="entry name" value="LNS2/PITP"/>
</dbReference>
<evidence type="ECO:0000256" key="6">
    <source>
        <dbReference type="SAM" id="MobiDB-lite"/>
    </source>
</evidence>
<name>A0A2H4WAM8_NEOOE</name>
<feature type="compositionally biased region" description="Basic and acidic residues" evidence="6">
    <location>
        <begin position="683"/>
        <end position="713"/>
    </location>
</feature>
<keyword evidence="4" id="KW-0597">Phosphoprotein</keyword>
<dbReference type="GO" id="GO:0012505">
    <property type="term" value="C:endomembrane system"/>
    <property type="evidence" value="ECO:0007669"/>
    <property type="project" value="UniProtKB-SubCell"/>
</dbReference>
<dbReference type="FunFam" id="3.30.530.20:FF:000001">
    <property type="entry name" value="Phosphatidylinositol transfer protein membrane associated 2"/>
    <property type="match status" value="1"/>
</dbReference>
<dbReference type="InterPro" id="IPR055261">
    <property type="entry name" value="PI_transfer_N"/>
</dbReference>
<dbReference type="GO" id="GO:0008526">
    <property type="term" value="F:phosphatidylinositol transfer activity"/>
    <property type="evidence" value="ECO:0007669"/>
    <property type="project" value="TreeGrafter"/>
</dbReference>
<dbReference type="Pfam" id="PF02121">
    <property type="entry name" value="IP_trans"/>
    <property type="match status" value="1"/>
</dbReference>
<feature type="region of interest" description="Disordered" evidence="6">
    <location>
        <begin position="661"/>
        <end position="734"/>
    </location>
</feature>
<feature type="region of interest" description="Disordered" evidence="6">
    <location>
        <begin position="376"/>
        <end position="399"/>
    </location>
</feature>
<dbReference type="GO" id="GO:0031210">
    <property type="term" value="F:phosphatidylcholine binding"/>
    <property type="evidence" value="ECO:0007669"/>
    <property type="project" value="TreeGrafter"/>
</dbReference>
<dbReference type="PROSITE" id="PS51043">
    <property type="entry name" value="DDHD"/>
    <property type="match status" value="1"/>
</dbReference>
<feature type="domain" description="DDHD" evidence="7">
    <location>
        <begin position="737"/>
        <end position="937"/>
    </location>
</feature>
<dbReference type="InterPro" id="IPR001666">
    <property type="entry name" value="PI_transfer"/>
</dbReference>
<feature type="compositionally biased region" description="Polar residues" evidence="6">
    <location>
        <begin position="309"/>
        <end position="326"/>
    </location>
</feature>
<dbReference type="InterPro" id="IPR004177">
    <property type="entry name" value="DDHD_dom"/>
</dbReference>
<dbReference type="Gene3D" id="3.40.50.1000">
    <property type="entry name" value="HAD superfamily/HAD-like"/>
    <property type="match status" value="1"/>
</dbReference>
<reference evidence="8" key="1">
    <citation type="journal article" date="2017" name="Biol. Bull.">
        <title>Opsin Expression in the Central Nervous System of the Mantis Shrimp Neogonodactylus oerstedii.</title>
        <authorList>
            <person name="Donohue M.W."/>
            <person name="Carleton K.L."/>
            <person name="Cronin T.W."/>
        </authorList>
    </citation>
    <scope>NUCLEOTIDE SEQUENCE</scope>
</reference>
<dbReference type="GO" id="GO:0008525">
    <property type="term" value="F:phosphatidylcholine transporter activity"/>
    <property type="evidence" value="ECO:0007669"/>
    <property type="project" value="TreeGrafter"/>
</dbReference>
<dbReference type="FunFam" id="3.40.50.1000:FF:000173">
    <property type="entry name" value="Membrane-associated phosphatidylinositol transfer protein 2"/>
    <property type="match status" value="1"/>
</dbReference>
<dbReference type="Pfam" id="PF24694">
    <property type="entry name" value="LNS2_PITM1-3"/>
    <property type="match status" value="1"/>
</dbReference>
<dbReference type="GO" id="GO:0035091">
    <property type="term" value="F:phosphatidylinositol binding"/>
    <property type="evidence" value="ECO:0007669"/>
    <property type="project" value="TreeGrafter"/>
</dbReference>
<dbReference type="CDD" id="cd08889">
    <property type="entry name" value="SRPBCC_PITPNM1-2_like"/>
    <property type="match status" value="1"/>
</dbReference>
<comment type="subcellular location">
    <subcellularLocation>
        <location evidence="1">Endomembrane system</location>
        <topology evidence="1">Peripheral membrane protein</topology>
    </subcellularLocation>
</comment>
<evidence type="ECO:0000256" key="1">
    <source>
        <dbReference type="ARBA" id="ARBA00004184"/>
    </source>
</evidence>
<evidence type="ECO:0000256" key="5">
    <source>
        <dbReference type="ARBA" id="ARBA00022837"/>
    </source>
</evidence>
<evidence type="ECO:0000313" key="8">
    <source>
        <dbReference type="EMBL" id="AUC64090.1"/>
    </source>
</evidence>
<dbReference type="InterPro" id="IPR023393">
    <property type="entry name" value="START-like_dom_sf"/>
</dbReference>
<sequence length="1299" mass="143865">MVLVKEYRIPLPLTVEEYRVAQLFMIAKKSRQESHGEGSGVEILVNEPYENGPGPDGKGQYTHKVYHVGSHLPGWLKSLIPKSALSVEEEAWNAYPYTKTRFTCPFVEKFSIEVETYYFNDGGHQDNVFSLSKSDLKQREVDLIDVVRDQLYGADYKEEEDPRRYISQKTGRGPLEDDWIQEYWSACKGKEQPRPDGKAIMCAYKLCRVEFRYWGMQSKIEKFIHDIALRKTMLRAHRQAWAWMDEWWGLTIEDIRSIEQETQALLAKKYGNETDENGAETGEGDVTPEVNESHTVPDLNVLETPVAEQVSTYSRTSDDASSSEHTVTNDEETKCRVNNSHYNVDHLIERRLSGSPKLKKQELNVSMDSIIGEELRKKGSWSRSGSRNTLNSQSPGKLANWRMESIRRDSASSESEDEFFDCQEDLEENTALNKWSSLELLPQDAEVASPAVLNANSDSIFSQAFMSRMVAERQRSVNRSMEASAPSSPSLSPSHQPGPCSTTVLLLVVHAGSVLDPSTDVTAKKSDIITFRGAFESVMRQHYPQMVGHVAIRLVVGPPVCGDGLNVLSSLSPYGIDASPVGGEVTCGDNLPVGAIPLMATSSPEYEESVLKLNTSLNAAYHEFLRSEEGHGFNGQVCLIGDSVGGILSYDVLCRGHDQQGKFGSSTNIPEGEPPSPGGDDGDIPRNYRKCHSDPNHIETHPNRLASESDSHYSRHLSAPYPRRRSSSSSDQGQGKLDFEVSDFFTFGCPLALVLVYRKMMNTSDKSCLIQRPACHQVYNLFHPTDPMAVRLEPLISARFSFLPPVTISRYTKYPLGDGQPTHLLECIQAHGGVFLDMGPGPGGNSNGSPSLGPPGHARRMSDASILSTISGMADTVPLATINALSQRWWGNKRLDYALYCPEGLANFPVNALPHLFHASYWESSDVIGFILRQLVRTDHSGLIADDKDLPVFSPAQPREKWIKKRTAVKIKNLAANHRGNDVIIREGAAQVVQARFMYGPLDMVALTGERVDIHIMQDPPGGDWLHLTTEQTDKNGRVIFNIPSEKALSYGMYPVKMVVRGDHTSCTLYLAVVPPKTECVVFSIDGSFAASVSVTGRDPKVRAGAVDVVRHWQELGYLIIYVTARPDMQQQRVVSWLAQHNFPHGLVSFAEGFSKDPIGLKADYLRGLMNEAGLVIQAAYGSSKDISVYTAIGLSPEQIYIVGKANKKQHSLSQVLTDGYAAHLAHLSALGKSRPARGNPQIVIPRGFFGLPGQSTALRRRRSAKRTTSFPVLGTSEGVLRSRGSSHSPRPNHMSMRC</sequence>
<dbReference type="Pfam" id="PF24695">
    <property type="entry name" value="PITM1-3"/>
    <property type="match status" value="1"/>
</dbReference>
<keyword evidence="5" id="KW-0106">Calcium</keyword>
<proteinExistence type="evidence at transcript level"/>
<evidence type="ECO:0000256" key="3">
    <source>
        <dbReference type="ARBA" id="ARBA00022481"/>
    </source>
</evidence>
<evidence type="ECO:0000256" key="4">
    <source>
        <dbReference type="ARBA" id="ARBA00022553"/>
    </source>
</evidence>